<proteinExistence type="inferred from homology"/>
<dbReference type="GO" id="GO:0005737">
    <property type="term" value="C:cytoplasm"/>
    <property type="evidence" value="ECO:0007669"/>
    <property type="project" value="UniProtKB-SubCell"/>
</dbReference>
<evidence type="ECO:0000256" key="7">
    <source>
        <dbReference type="ARBA" id="ARBA00049429"/>
    </source>
</evidence>
<evidence type="ECO:0000256" key="3">
    <source>
        <dbReference type="ARBA" id="ARBA00010206"/>
    </source>
</evidence>
<evidence type="ECO:0000256" key="9">
    <source>
        <dbReference type="PIRSR" id="PIRSR006356-1"/>
    </source>
</evidence>
<evidence type="ECO:0000313" key="11">
    <source>
        <dbReference type="Proteomes" id="UP000050488"/>
    </source>
</evidence>
<dbReference type="NCBIfam" id="NF002381">
    <property type="entry name" value="PRK01388.1"/>
    <property type="match status" value="1"/>
</dbReference>
<evidence type="ECO:0000256" key="6">
    <source>
        <dbReference type="ARBA" id="ARBA00022801"/>
    </source>
</evidence>
<dbReference type="UniPathway" id="UPA00254">
    <property type="reaction ID" value="UER00364"/>
</dbReference>
<organism evidence="10 11">
    <name type="scientific">Corynebacterium lowii</name>
    <dbReference type="NCBI Taxonomy" id="1544413"/>
    <lineage>
        <taxon>Bacteria</taxon>
        <taxon>Bacillati</taxon>
        <taxon>Actinomycetota</taxon>
        <taxon>Actinomycetes</taxon>
        <taxon>Mycobacteriales</taxon>
        <taxon>Corynebacteriaceae</taxon>
        <taxon>Corynebacterium</taxon>
    </lineage>
</organism>
<keyword evidence="11" id="KW-1185">Reference proteome</keyword>
<comment type="similarity">
    <text evidence="3 8">Belongs to the arginine deiminase family.</text>
</comment>
<dbReference type="GO" id="GO:0019546">
    <property type="term" value="P:L-arginine deiminase pathway"/>
    <property type="evidence" value="ECO:0007669"/>
    <property type="project" value="TreeGrafter"/>
</dbReference>
<evidence type="ECO:0000256" key="2">
    <source>
        <dbReference type="ARBA" id="ARBA00005213"/>
    </source>
</evidence>
<evidence type="ECO:0000256" key="8">
    <source>
        <dbReference type="HAMAP-Rule" id="MF_00242"/>
    </source>
</evidence>
<dbReference type="HAMAP" id="MF_00242">
    <property type="entry name" value="Arg_deiminase"/>
    <property type="match status" value="1"/>
</dbReference>
<comment type="pathway">
    <text evidence="2 8">Amino-acid degradation; L-arginine degradation via ADI pathway; carbamoyl phosphate from L-arginine: step 1/2.</text>
</comment>
<dbReference type="EC" id="3.5.3.6" evidence="8"/>
<dbReference type="EMBL" id="LKEV01000005">
    <property type="protein sequence ID" value="KQB85924.1"/>
    <property type="molecule type" value="Genomic_DNA"/>
</dbReference>
<accession>A0A0Q0YU86</accession>
<dbReference type="Proteomes" id="UP000050488">
    <property type="component" value="Unassembled WGS sequence"/>
</dbReference>
<comment type="subcellular location">
    <subcellularLocation>
        <location evidence="1 8">Cytoplasm</location>
    </subcellularLocation>
</comment>
<keyword evidence="5 8" id="KW-0056">Arginine metabolism</keyword>
<dbReference type="AlphaFoldDB" id="A0A0Q0YU86"/>
<dbReference type="Gene3D" id="3.75.10.10">
    <property type="entry name" value="L-arginine/glycine Amidinotransferase, Chain A"/>
    <property type="match status" value="1"/>
</dbReference>
<dbReference type="OrthoDB" id="9807502at2"/>
<gene>
    <name evidence="8 10" type="primary">arcA</name>
    <name evidence="10" type="ORF">Clow_01665</name>
</gene>
<sequence length="417" mass="46014">MSITMGAWSEVGKLRQVIVCEPGLAHERLTPSNAAGLLFDDVLWVEKAVEDHRRFQEEMTSRGIEVLEKHALLTEVVAQPEARAWLLERKLSHNQVGYGVGEELRCWLDGMEASELARYLIGGIAYEDLPQDFAGHITTEIAKAHEGTEFLLSPLPNTQFTRDTSAWVFGGVCLNPMFWPARRQETLLDSAIYRFHPRFADQDFDVWYGREQEDHQRDHGLSTLEGGDIMPLGKGVVLVGMGERSSWQAISQMAASLFAKGAAQRVIVASMAPDRASMHLDTVFSFLDLDTVTAYTEVVDSIRPISLFPGENGGVEARAESRSFVDVVAQALGLPEMRVIPTGGNPFTAQREQWDDGNNVVALEPGVVMGYDRNVNTNALLRKAGIEVIEIGSAELGRGRGGGHCMTCPVTREPVDY</sequence>
<dbReference type="PATRIC" id="fig|1544413.3.peg.1669"/>
<evidence type="ECO:0000256" key="4">
    <source>
        <dbReference type="ARBA" id="ARBA00022490"/>
    </source>
</evidence>
<dbReference type="PRINTS" id="PR01466">
    <property type="entry name" value="ARGDEIMINASE"/>
</dbReference>
<dbReference type="Gene3D" id="1.10.3930.10">
    <property type="entry name" value="Arginine deiminase"/>
    <property type="match status" value="1"/>
</dbReference>
<reference evidence="10 11" key="1">
    <citation type="submission" date="2015-10" db="EMBL/GenBank/DDBJ databases">
        <title>Corynebacteirum lowii and Corynebacterium oculi species nova, derived from human clinical disease and and emended description of Corynebacterium mastiditis.</title>
        <authorList>
            <person name="Bernard K."/>
            <person name="Pacheco A.L."/>
            <person name="Mcdougall C."/>
            <person name="Burtx T."/>
            <person name="Weibe D."/>
            <person name="Tyler S."/>
            <person name="Olson A.B."/>
            <person name="Cnockaert M."/>
            <person name="Eguchi H."/>
            <person name="Kuwahara T."/>
            <person name="Nakayama-Imaohji H."/>
            <person name="Boudewijins M."/>
            <person name="Van Hoecke F."/>
            <person name="Bernier A.-M."/>
            <person name="Vandamme P."/>
        </authorList>
    </citation>
    <scope>NUCLEOTIDE SEQUENCE [LARGE SCALE GENOMIC DNA]</scope>
    <source>
        <strain evidence="10 11">NML 130206</strain>
    </source>
</reference>
<evidence type="ECO:0000313" key="10">
    <source>
        <dbReference type="EMBL" id="KQB85924.1"/>
    </source>
</evidence>
<dbReference type="STRING" id="1544413.Clow_01665"/>
<comment type="catalytic activity">
    <reaction evidence="7 8">
        <text>L-arginine + H2O = L-citrulline + NH4(+)</text>
        <dbReference type="Rhea" id="RHEA:19597"/>
        <dbReference type="ChEBI" id="CHEBI:15377"/>
        <dbReference type="ChEBI" id="CHEBI:28938"/>
        <dbReference type="ChEBI" id="CHEBI:32682"/>
        <dbReference type="ChEBI" id="CHEBI:57743"/>
        <dbReference type="EC" id="3.5.3.6"/>
    </reaction>
</comment>
<dbReference type="Pfam" id="PF02274">
    <property type="entry name" value="ADI"/>
    <property type="match status" value="1"/>
</dbReference>
<dbReference type="PANTHER" id="PTHR47271:SF3">
    <property type="entry name" value="ARGININE DEIMINASE"/>
    <property type="match status" value="1"/>
</dbReference>
<keyword evidence="4 8" id="KW-0963">Cytoplasm</keyword>
<evidence type="ECO:0000256" key="1">
    <source>
        <dbReference type="ARBA" id="ARBA00004496"/>
    </source>
</evidence>
<dbReference type="PIRSF" id="PIRSF006356">
    <property type="entry name" value="Arg_deiminase"/>
    <property type="match status" value="1"/>
</dbReference>
<feature type="active site" description="Amidino-cysteine intermediate" evidence="8 9">
    <location>
        <position position="405"/>
    </location>
</feature>
<dbReference type="RefSeq" id="WP_055178269.1">
    <property type="nucleotide sequence ID" value="NZ_JAUSQY010000001.1"/>
</dbReference>
<dbReference type="GO" id="GO:0016990">
    <property type="term" value="F:arginine deiminase activity"/>
    <property type="evidence" value="ECO:0007669"/>
    <property type="project" value="UniProtKB-UniRule"/>
</dbReference>
<dbReference type="PANTHER" id="PTHR47271">
    <property type="entry name" value="ARGININE DEIMINASE"/>
    <property type="match status" value="1"/>
</dbReference>
<dbReference type="SUPFAM" id="SSF55909">
    <property type="entry name" value="Pentein"/>
    <property type="match status" value="1"/>
</dbReference>
<evidence type="ECO:0000256" key="5">
    <source>
        <dbReference type="ARBA" id="ARBA00022503"/>
    </source>
</evidence>
<dbReference type="InterPro" id="IPR003876">
    <property type="entry name" value="Arg_deiminase"/>
</dbReference>
<name>A0A0Q0YU86_9CORY</name>
<keyword evidence="6 8" id="KW-0378">Hydrolase</keyword>
<comment type="caution">
    <text evidence="10">The sequence shown here is derived from an EMBL/GenBank/DDBJ whole genome shotgun (WGS) entry which is preliminary data.</text>
</comment>
<protein>
    <recommendedName>
        <fullName evidence="8">Arginine deiminase</fullName>
        <shortName evidence="8">ADI</shortName>
        <ecNumber evidence="8">3.5.3.6</ecNumber>
    </recommendedName>
    <alternativeName>
        <fullName evidence="8">Arginine dihydrolase</fullName>
        <shortName evidence="8">AD</shortName>
    </alternativeName>
</protein>